<evidence type="ECO:0000313" key="2">
    <source>
        <dbReference type="EMBL" id="KAL2650385.1"/>
    </source>
</evidence>
<comment type="caution">
    <text evidence="2">The sequence shown here is derived from an EMBL/GenBank/DDBJ whole genome shotgun (WGS) entry which is preliminary data.</text>
</comment>
<organism evidence="2 3">
    <name type="scientific">Riccia fluitans</name>
    <dbReference type="NCBI Taxonomy" id="41844"/>
    <lineage>
        <taxon>Eukaryota</taxon>
        <taxon>Viridiplantae</taxon>
        <taxon>Streptophyta</taxon>
        <taxon>Embryophyta</taxon>
        <taxon>Marchantiophyta</taxon>
        <taxon>Marchantiopsida</taxon>
        <taxon>Marchantiidae</taxon>
        <taxon>Marchantiales</taxon>
        <taxon>Ricciaceae</taxon>
        <taxon>Riccia</taxon>
    </lineage>
</organism>
<feature type="compositionally biased region" description="Basic and acidic residues" evidence="1">
    <location>
        <begin position="99"/>
        <end position="118"/>
    </location>
</feature>
<dbReference type="Proteomes" id="UP001605036">
    <property type="component" value="Unassembled WGS sequence"/>
</dbReference>
<dbReference type="AlphaFoldDB" id="A0ABD1ZG23"/>
<evidence type="ECO:0000256" key="1">
    <source>
        <dbReference type="SAM" id="MobiDB-lite"/>
    </source>
</evidence>
<protein>
    <submittedName>
        <fullName evidence="2">Uncharacterized protein</fullName>
    </submittedName>
</protein>
<dbReference type="EMBL" id="JBHFFA010000001">
    <property type="protein sequence ID" value="KAL2650385.1"/>
    <property type="molecule type" value="Genomic_DNA"/>
</dbReference>
<keyword evidence="3" id="KW-1185">Reference proteome</keyword>
<sequence length="128" mass="14536">MEPFVVWFTPHELQFWDLHISEAYSSSSLAMADLHDSSTRLPVQDLHAPVEKGRNDTFVHLHRTASADAACCNLEKMKTRSEAVALDSAFPLPPFWRGETGKNDNRENEHSFQRDSTHHGVTPPLNIR</sequence>
<evidence type="ECO:0000313" key="3">
    <source>
        <dbReference type="Proteomes" id="UP001605036"/>
    </source>
</evidence>
<gene>
    <name evidence="2" type="ORF">R1flu_018513</name>
</gene>
<feature type="region of interest" description="Disordered" evidence="1">
    <location>
        <begin position="95"/>
        <end position="128"/>
    </location>
</feature>
<reference evidence="2 3" key="1">
    <citation type="submission" date="2024-09" db="EMBL/GenBank/DDBJ databases">
        <title>Chromosome-scale assembly of Riccia fluitans.</title>
        <authorList>
            <person name="Paukszto L."/>
            <person name="Sawicki J."/>
            <person name="Karawczyk K."/>
            <person name="Piernik-Szablinska J."/>
            <person name="Szczecinska M."/>
            <person name="Mazdziarz M."/>
        </authorList>
    </citation>
    <scope>NUCLEOTIDE SEQUENCE [LARGE SCALE GENOMIC DNA]</scope>
    <source>
        <strain evidence="2">Rf_01</strain>
        <tissue evidence="2">Aerial parts of the thallus</tissue>
    </source>
</reference>
<proteinExistence type="predicted"/>
<accession>A0ABD1ZG23</accession>
<name>A0ABD1ZG23_9MARC</name>